<dbReference type="Proteomes" id="UP001060919">
    <property type="component" value="Chromosome"/>
</dbReference>
<dbReference type="AlphaFoldDB" id="A0A916DS71"/>
<dbReference type="KEGG" id="aup:AsAng_0015820"/>
<dbReference type="InterPro" id="IPR036366">
    <property type="entry name" value="PGBDSf"/>
</dbReference>
<dbReference type="RefSeq" id="WP_264792127.1">
    <property type="nucleotide sequence ID" value="NZ_AP026867.1"/>
</dbReference>
<evidence type="ECO:0000313" key="3">
    <source>
        <dbReference type="Proteomes" id="UP001060919"/>
    </source>
</evidence>
<sequence length="139" mass="15706">MKSSIKEYKKPLIGLGLIALVILIYATKEQWMNFFLPKGLSKDSNTPTKQPVSTNTPSETIDRNQLLKKGDRGLSVQELQRLLNAEHDYQSQHGTVPIEAKLVVDQIFGAKTEALLFKFTNKKTMSIHQLQLILANQKN</sequence>
<organism evidence="1 3">
    <name type="scientific">Aureispira anguillae</name>
    <dbReference type="NCBI Taxonomy" id="2864201"/>
    <lineage>
        <taxon>Bacteria</taxon>
        <taxon>Pseudomonadati</taxon>
        <taxon>Bacteroidota</taxon>
        <taxon>Saprospiria</taxon>
        <taxon>Saprospirales</taxon>
        <taxon>Saprospiraceae</taxon>
        <taxon>Aureispira</taxon>
    </lineage>
</organism>
<gene>
    <name evidence="1" type="ORF">AsAng_0015820</name>
    <name evidence="2" type="ORF">AsAng_0030710</name>
</gene>
<evidence type="ECO:0000313" key="2">
    <source>
        <dbReference type="EMBL" id="BDS12350.1"/>
    </source>
</evidence>
<dbReference type="Gene3D" id="1.10.101.10">
    <property type="entry name" value="PGBD-like superfamily/PGBD"/>
    <property type="match status" value="1"/>
</dbReference>
<evidence type="ECO:0000313" key="1">
    <source>
        <dbReference type="EMBL" id="BDS10872.1"/>
    </source>
</evidence>
<keyword evidence="3" id="KW-1185">Reference proteome</keyword>
<dbReference type="EMBL" id="AP026867">
    <property type="protein sequence ID" value="BDS12350.1"/>
    <property type="molecule type" value="Genomic_DNA"/>
</dbReference>
<accession>A0A916DS71</accession>
<protein>
    <submittedName>
        <fullName evidence="1">Uncharacterized protein</fullName>
    </submittedName>
</protein>
<reference evidence="1" key="1">
    <citation type="submission" date="2022-09" db="EMBL/GenBank/DDBJ databases">
        <title>Aureispira anguillicida sp. nov., isolated from Leptocephalus of Japanese eel Anguilla japonica.</title>
        <authorList>
            <person name="Yuasa K."/>
            <person name="Mekata T."/>
            <person name="Ikunari K."/>
        </authorList>
    </citation>
    <scope>NUCLEOTIDE SEQUENCE</scope>
    <source>
        <strain evidence="1">EL160426</strain>
    </source>
</reference>
<proteinExistence type="predicted"/>
<dbReference type="EMBL" id="AP026867">
    <property type="protein sequence ID" value="BDS10872.1"/>
    <property type="molecule type" value="Genomic_DNA"/>
</dbReference>
<name>A0A916DS71_9BACT</name>
<dbReference type="KEGG" id="aup:AsAng_0030710"/>